<dbReference type="AlphaFoldDB" id="A0A0A9TUL2"/>
<reference evidence="1" key="1">
    <citation type="submission" date="2014-09" db="EMBL/GenBank/DDBJ databases">
        <authorList>
            <person name="Magalhaes I.L.F."/>
            <person name="Oliveira U."/>
            <person name="Santos F.R."/>
            <person name="Vidigal T.H.D.A."/>
            <person name="Brescovit A.D."/>
            <person name="Santos A.J."/>
        </authorList>
    </citation>
    <scope>NUCLEOTIDE SEQUENCE</scope>
    <source>
        <tissue evidence="1">Shoot tissue taken approximately 20 cm above the soil surface</tissue>
    </source>
</reference>
<sequence length="90" mass="10275">MMSSSGSRASRPVLVEPWLGKRRMEMRWELEHRREEEDAVLLVRHHRALSLLPCVITSCSSCLQCASRTGAHCVDVPVDPCLHGMYQQKE</sequence>
<dbReference type="EMBL" id="GBRH01281817">
    <property type="protein sequence ID" value="JAD16078.1"/>
    <property type="molecule type" value="Transcribed_RNA"/>
</dbReference>
<evidence type="ECO:0000313" key="1">
    <source>
        <dbReference type="EMBL" id="JAD16078.1"/>
    </source>
</evidence>
<reference evidence="1" key="2">
    <citation type="journal article" date="2015" name="Data Brief">
        <title>Shoot transcriptome of the giant reed, Arundo donax.</title>
        <authorList>
            <person name="Barrero R.A."/>
            <person name="Guerrero F.D."/>
            <person name="Moolhuijzen P."/>
            <person name="Goolsby J.A."/>
            <person name="Tidwell J."/>
            <person name="Bellgard S.E."/>
            <person name="Bellgard M.I."/>
        </authorList>
    </citation>
    <scope>NUCLEOTIDE SEQUENCE</scope>
    <source>
        <tissue evidence="1">Shoot tissue taken approximately 20 cm above the soil surface</tissue>
    </source>
</reference>
<accession>A0A0A9TUL2</accession>
<name>A0A0A9TUL2_ARUDO</name>
<organism evidence="1">
    <name type="scientific">Arundo donax</name>
    <name type="common">Giant reed</name>
    <name type="synonym">Donax arundinaceus</name>
    <dbReference type="NCBI Taxonomy" id="35708"/>
    <lineage>
        <taxon>Eukaryota</taxon>
        <taxon>Viridiplantae</taxon>
        <taxon>Streptophyta</taxon>
        <taxon>Embryophyta</taxon>
        <taxon>Tracheophyta</taxon>
        <taxon>Spermatophyta</taxon>
        <taxon>Magnoliopsida</taxon>
        <taxon>Liliopsida</taxon>
        <taxon>Poales</taxon>
        <taxon>Poaceae</taxon>
        <taxon>PACMAD clade</taxon>
        <taxon>Arundinoideae</taxon>
        <taxon>Arundineae</taxon>
        <taxon>Arundo</taxon>
    </lineage>
</organism>
<proteinExistence type="predicted"/>
<protein>
    <submittedName>
        <fullName evidence="1">Uncharacterized protein</fullName>
    </submittedName>
</protein>